<dbReference type="RefSeq" id="WP_169886341.1">
    <property type="nucleotide sequence ID" value="NZ_JAAQWG010000082.1"/>
</dbReference>
<dbReference type="AlphaFoldDB" id="A0A7Y1ACP3"/>
<protein>
    <submittedName>
        <fullName evidence="3">Uncharacterized protein</fullName>
    </submittedName>
</protein>
<dbReference type="EMBL" id="JAAQWG010000082">
    <property type="protein sequence ID" value="NMY13167.1"/>
    <property type="molecule type" value="Genomic_DNA"/>
</dbReference>
<comment type="caution">
    <text evidence="3">The sequence shown here is derived from an EMBL/GenBank/DDBJ whole genome shotgun (WGS) entry which is preliminary data.</text>
</comment>
<feature type="region of interest" description="Disordered" evidence="1">
    <location>
        <begin position="115"/>
        <end position="155"/>
    </location>
</feature>
<keyword evidence="2" id="KW-0472">Membrane</keyword>
<feature type="compositionally biased region" description="Polar residues" evidence="1">
    <location>
        <begin position="146"/>
        <end position="155"/>
    </location>
</feature>
<feature type="transmembrane region" description="Helical" evidence="2">
    <location>
        <begin position="42"/>
        <end position="61"/>
    </location>
</feature>
<evidence type="ECO:0000256" key="1">
    <source>
        <dbReference type="SAM" id="MobiDB-lite"/>
    </source>
</evidence>
<accession>A0A7Y1ACP3</accession>
<feature type="region of interest" description="Disordered" evidence="1">
    <location>
        <begin position="72"/>
        <end position="97"/>
    </location>
</feature>
<dbReference type="Proteomes" id="UP000537729">
    <property type="component" value="Unassembled WGS sequence"/>
</dbReference>
<reference evidence="3 4" key="1">
    <citation type="journal article" date="2020" name="Front. Microbiol.">
        <title>Genetic Organization of the aprX-lipA2 Operon Affects the Proteolytic Potential of Pseudomonas Species in Milk.</title>
        <authorList>
            <person name="Maier C."/>
            <person name="Huptas C."/>
            <person name="von Neubeck M."/>
            <person name="Scherer S."/>
            <person name="Wenning M."/>
            <person name="Lucking G."/>
        </authorList>
    </citation>
    <scope>NUCLEOTIDE SEQUENCE [LARGE SCALE GENOMIC DNA]</scope>
    <source>
        <strain evidence="3 4">DSM 16272</strain>
    </source>
</reference>
<keyword evidence="2" id="KW-1133">Transmembrane helix</keyword>
<feature type="compositionally biased region" description="Polar residues" evidence="1">
    <location>
        <begin position="76"/>
        <end position="92"/>
    </location>
</feature>
<name>A0A7Y1ACP3_PSEVE</name>
<proteinExistence type="predicted"/>
<organism evidence="3 4">
    <name type="scientific">Pseudomonas veronii</name>
    <dbReference type="NCBI Taxonomy" id="76761"/>
    <lineage>
        <taxon>Bacteria</taxon>
        <taxon>Pseudomonadati</taxon>
        <taxon>Pseudomonadota</taxon>
        <taxon>Gammaproteobacteria</taxon>
        <taxon>Pseudomonadales</taxon>
        <taxon>Pseudomonadaceae</taxon>
        <taxon>Pseudomonas</taxon>
    </lineage>
</organism>
<keyword evidence="2" id="KW-0812">Transmembrane</keyword>
<evidence type="ECO:0000313" key="4">
    <source>
        <dbReference type="Proteomes" id="UP000537729"/>
    </source>
</evidence>
<evidence type="ECO:0000256" key="2">
    <source>
        <dbReference type="SAM" id="Phobius"/>
    </source>
</evidence>
<sequence length="220" mass="23051">MTSSNAHSKAPSLLADAQDGSTPDIRPINNAGQSSTRSRKTLYIWLSIIALTLATGMAWVFDSAPQVAENPAEAYTASSTDAPDYSPSMSEQTPPPMISESAQIFNEVPAEQPANLISTTGASPPLSKTPPTQAAKPHHKTPAARSANSTTSSPRASDVEVLIALMSYIESPDNDLSPPTRKALQERIKACPAANTEAGIDCRQHICADLPGSASLCPSP</sequence>
<evidence type="ECO:0000313" key="3">
    <source>
        <dbReference type="EMBL" id="NMY13167.1"/>
    </source>
</evidence>
<feature type="region of interest" description="Disordered" evidence="1">
    <location>
        <begin position="1"/>
        <end position="33"/>
    </location>
</feature>
<gene>
    <name evidence="3" type="ORF">HBO38_32960</name>
</gene>